<evidence type="ECO:0000313" key="6">
    <source>
        <dbReference type="JaponicusDB" id="SJAG_04899"/>
    </source>
</evidence>
<dbReference type="Proteomes" id="UP000001744">
    <property type="component" value="Unassembled WGS sequence"/>
</dbReference>
<gene>
    <name evidence="6" type="primary">atp11</name>
    <name evidence="5" type="ORF">SJAG_04899</name>
</gene>
<dbReference type="HOGENOM" id="CLU_054226_1_0_1"/>
<evidence type="ECO:0000256" key="2">
    <source>
        <dbReference type="ARBA" id="ARBA00009116"/>
    </source>
</evidence>
<sequence>MKYVWSTPAIRAFPRRFLHSSSRLFVDVSVLNRYASKLKRKAAESDVSVEKLLRDAEKLHAIDKKNTTHVTQSSTKRLDSTTNLKKLHDFVDLDKVETLTTEQATELWKEFCLRRPCTVGAVLPASMYKRMLETAKRYPVFVLPIPRGQQGLETHILQWLFPQENTAHLVLTTLLEYKLRREYAVPHTTVLHFPELSETKKIVLTLSEFDPNKSISALDVQILLHGVQKFFTSTDTSITGRRRLEMLRSFNDGCQYDLKQVAEDMDMLE</sequence>
<dbReference type="PANTHER" id="PTHR13126:SF0">
    <property type="entry name" value="ATP SYNTHASE MITOCHONDRIAL F1 COMPLEX ASSEMBLY FACTOR 1"/>
    <property type="match status" value="1"/>
</dbReference>
<name>B6K823_SCHJY</name>
<dbReference type="OMA" id="MFYYKTD"/>
<keyword evidence="7" id="KW-1185">Reference proteome</keyword>
<keyword evidence="4" id="KW-0496">Mitochondrion</keyword>
<dbReference type="AlphaFoldDB" id="B6K823"/>
<dbReference type="VEuPathDB" id="FungiDB:SJAG_04899"/>
<proteinExistence type="inferred from homology"/>
<dbReference type="RefSeq" id="XP_002175970.1">
    <property type="nucleotide sequence ID" value="XM_002175934.2"/>
</dbReference>
<comment type="similarity">
    <text evidence="2">Belongs to the ATP11 family.</text>
</comment>
<evidence type="ECO:0000313" key="7">
    <source>
        <dbReference type="Proteomes" id="UP000001744"/>
    </source>
</evidence>
<dbReference type="STRING" id="402676.B6K823"/>
<dbReference type="PANTHER" id="PTHR13126">
    <property type="entry name" value="CHAPERONE ATP11"/>
    <property type="match status" value="1"/>
</dbReference>
<comment type="subcellular location">
    <subcellularLocation>
        <location evidence="1">Mitochondrion</location>
    </subcellularLocation>
</comment>
<dbReference type="GO" id="GO:0033615">
    <property type="term" value="P:mitochondrial proton-transporting ATP synthase complex assembly"/>
    <property type="evidence" value="ECO:0000318"/>
    <property type="project" value="GO_Central"/>
</dbReference>
<dbReference type="GeneID" id="7050330"/>
<protein>
    <submittedName>
        <fullName evidence="5">F1-ATPase chaperone Atp11</fullName>
    </submittedName>
</protein>
<dbReference type="InterPro" id="IPR010591">
    <property type="entry name" value="ATP11"/>
</dbReference>
<dbReference type="EMBL" id="KE651167">
    <property type="protein sequence ID" value="EEB09677.1"/>
    <property type="molecule type" value="Genomic_DNA"/>
</dbReference>
<dbReference type="GO" id="GO:0005739">
    <property type="term" value="C:mitochondrion"/>
    <property type="evidence" value="ECO:0000318"/>
    <property type="project" value="GO_Central"/>
</dbReference>
<evidence type="ECO:0000256" key="3">
    <source>
        <dbReference type="ARBA" id="ARBA00022946"/>
    </source>
</evidence>
<keyword evidence="3" id="KW-0809">Transit peptide</keyword>
<dbReference type="eggNOG" id="KOG3281">
    <property type="taxonomic scope" value="Eukaryota"/>
</dbReference>
<organism evidence="5 7">
    <name type="scientific">Schizosaccharomyces japonicus (strain yFS275 / FY16936)</name>
    <name type="common">Fission yeast</name>
    <dbReference type="NCBI Taxonomy" id="402676"/>
    <lineage>
        <taxon>Eukaryota</taxon>
        <taxon>Fungi</taxon>
        <taxon>Dikarya</taxon>
        <taxon>Ascomycota</taxon>
        <taxon>Taphrinomycotina</taxon>
        <taxon>Schizosaccharomycetes</taxon>
        <taxon>Schizosaccharomycetales</taxon>
        <taxon>Schizosaccharomycetaceae</taxon>
        <taxon>Schizosaccharomyces</taxon>
    </lineage>
</organism>
<accession>B6K823</accession>
<evidence type="ECO:0000313" key="5">
    <source>
        <dbReference type="EMBL" id="EEB09677.1"/>
    </source>
</evidence>
<dbReference type="OrthoDB" id="20381at2759"/>
<dbReference type="JaponicusDB" id="SJAG_04899">
    <property type="gene designation" value="atp11"/>
</dbReference>
<reference evidence="5 7" key="1">
    <citation type="journal article" date="2011" name="Science">
        <title>Comparative functional genomics of the fission yeasts.</title>
        <authorList>
            <person name="Rhind N."/>
            <person name="Chen Z."/>
            <person name="Yassour M."/>
            <person name="Thompson D.A."/>
            <person name="Haas B.J."/>
            <person name="Habib N."/>
            <person name="Wapinski I."/>
            <person name="Roy S."/>
            <person name="Lin M.F."/>
            <person name="Heiman D.I."/>
            <person name="Young S.K."/>
            <person name="Furuya K."/>
            <person name="Guo Y."/>
            <person name="Pidoux A."/>
            <person name="Chen H.M."/>
            <person name="Robbertse B."/>
            <person name="Goldberg J.M."/>
            <person name="Aoki K."/>
            <person name="Bayne E.H."/>
            <person name="Berlin A.M."/>
            <person name="Desjardins C.A."/>
            <person name="Dobbs E."/>
            <person name="Dukaj L."/>
            <person name="Fan L."/>
            <person name="FitzGerald M.G."/>
            <person name="French C."/>
            <person name="Gujja S."/>
            <person name="Hansen K."/>
            <person name="Keifenheim D."/>
            <person name="Levin J.Z."/>
            <person name="Mosher R.A."/>
            <person name="Mueller C.A."/>
            <person name="Pfiffner J."/>
            <person name="Priest M."/>
            <person name="Russ C."/>
            <person name="Smialowska A."/>
            <person name="Swoboda P."/>
            <person name="Sykes S.M."/>
            <person name="Vaughn M."/>
            <person name="Vengrova S."/>
            <person name="Yoder R."/>
            <person name="Zeng Q."/>
            <person name="Allshire R."/>
            <person name="Baulcombe D."/>
            <person name="Birren B.W."/>
            <person name="Brown W."/>
            <person name="Ekwall K."/>
            <person name="Kellis M."/>
            <person name="Leatherwood J."/>
            <person name="Levin H."/>
            <person name="Margalit H."/>
            <person name="Martienssen R."/>
            <person name="Nieduszynski C.A."/>
            <person name="Spatafora J.W."/>
            <person name="Friedman N."/>
            <person name="Dalgaard J.Z."/>
            <person name="Baumann P."/>
            <person name="Niki H."/>
            <person name="Regev A."/>
            <person name="Nusbaum C."/>
        </authorList>
    </citation>
    <scope>NUCLEOTIDE SEQUENCE [LARGE SCALE GENOMIC DNA]</scope>
    <source>
        <strain evidence="7">yFS275 / FY16936</strain>
    </source>
</reference>
<evidence type="ECO:0000256" key="1">
    <source>
        <dbReference type="ARBA" id="ARBA00004173"/>
    </source>
</evidence>
<dbReference type="Pfam" id="PF06644">
    <property type="entry name" value="ATP11"/>
    <property type="match status" value="1"/>
</dbReference>
<evidence type="ECO:0000256" key="4">
    <source>
        <dbReference type="ARBA" id="ARBA00023128"/>
    </source>
</evidence>